<dbReference type="EMBL" id="JANCMU010000003">
    <property type="protein sequence ID" value="MDG4946235.1"/>
    <property type="molecule type" value="Genomic_DNA"/>
</dbReference>
<comment type="caution">
    <text evidence="1">The sequence shown here is derived from an EMBL/GenBank/DDBJ whole genome shotgun (WGS) entry which is preliminary data.</text>
</comment>
<proteinExistence type="predicted"/>
<evidence type="ECO:0000313" key="1">
    <source>
        <dbReference type="EMBL" id="MDG4946235.1"/>
    </source>
</evidence>
<accession>A0A9X4N070</accession>
<protein>
    <submittedName>
        <fullName evidence="1">Uncharacterized protein</fullName>
    </submittedName>
</protein>
<reference evidence="1" key="1">
    <citation type="submission" date="2022-07" db="EMBL/GenBank/DDBJ databases">
        <title>Description and genome-wide analysis of Profundicola chukchiensis gen. nov., sp. nov., marine bacteria isolated from bottom sediments of the Chukchi Sea.</title>
        <authorList>
            <person name="Romanenko L."/>
            <person name="Otstavnykh N."/>
            <person name="Kurilenko V."/>
            <person name="Eremeev V."/>
            <person name="Velansky P."/>
            <person name="Mikhailov V."/>
            <person name="Isaeva M."/>
        </authorList>
    </citation>
    <scope>NUCLEOTIDE SEQUENCE</scope>
    <source>
        <strain evidence="1">KMM 9713</strain>
    </source>
</reference>
<dbReference type="PROSITE" id="PS51257">
    <property type="entry name" value="PROKAR_LIPOPROTEIN"/>
    <property type="match status" value="1"/>
</dbReference>
<evidence type="ECO:0000313" key="2">
    <source>
        <dbReference type="Proteomes" id="UP001152599"/>
    </source>
</evidence>
<dbReference type="Proteomes" id="UP001152599">
    <property type="component" value="Unassembled WGS sequence"/>
</dbReference>
<name>A0A9X4N070_9FLAO</name>
<keyword evidence="2" id="KW-1185">Reference proteome</keyword>
<dbReference type="AlphaFoldDB" id="A0A9X4N070"/>
<gene>
    <name evidence="1" type="ORF">NMK71_07405</name>
</gene>
<sequence length="244" mass="28633">MLNHIQKLIFLLVLILVGCKTEVKTHEIQPQSSIQTSCDRAKLDAKTSFENENYTFTIYGLNLSSLKKQYQYKSLYDSILLSDYKVKYKQGGCVISDYTTCYEKELKRYVENKYGKDYLSIAKSKALTIYSKTEEYKTKVLPLLKRDTIFNAIEPAEYNKRVNRSETITHFIKNKLGEEISNSKISFQYILYKNGEIEIIKFYSPENIKEQEKIKTALENLPQLDPAYFFTEPVNSYQNYRLKN</sequence>
<dbReference type="RefSeq" id="WP_304420705.1">
    <property type="nucleotide sequence ID" value="NZ_JANCMU010000003.1"/>
</dbReference>
<organism evidence="1 2">
    <name type="scientific">Profundicola chukchiensis</name>
    <dbReference type="NCBI Taxonomy" id="2961959"/>
    <lineage>
        <taxon>Bacteria</taxon>
        <taxon>Pseudomonadati</taxon>
        <taxon>Bacteroidota</taxon>
        <taxon>Flavobacteriia</taxon>
        <taxon>Flavobacteriales</taxon>
        <taxon>Weeksellaceae</taxon>
        <taxon>Profundicola</taxon>
    </lineage>
</organism>